<protein>
    <submittedName>
        <fullName evidence="4">Iron dicitrate transport regulator FecR</fullName>
    </submittedName>
</protein>
<dbReference type="STRING" id="197461.A3843_10050"/>
<keyword evidence="2" id="KW-0677">Repeat</keyword>
<dbReference type="GO" id="GO:0097367">
    <property type="term" value="F:carbohydrate derivative binding"/>
    <property type="evidence" value="ECO:0007669"/>
    <property type="project" value="InterPro"/>
</dbReference>
<keyword evidence="1" id="KW-0808">Transferase</keyword>
<dbReference type="EMBL" id="LVVZ01000015">
    <property type="protein sequence ID" value="OKL43931.1"/>
    <property type="molecule type" value="Genomic_DNA"/>
</dbReference>
<proteinExistence type="predicted"/>
<dbReference type="GO" id="GO:0008483">
    <property type="term" value="F:transaminase activity"/>
    <property type="evidence" value="ECO:0007669"/>
    <property type="project" value="UniProtKB-KW"/>
</dbReference>
<dbReference type="PANTHER" id="PTHR10937">
    <property type="entry name" value="GLUCOSAMINE--FRUCTOSE-6-PHOSPHATE AMINOTRANSFERASE, ISOMERIZING"/>
    <property type="match status" value="1"/>
</dbReference>
<gene>
    <name evidence="4" type="ORF">A3843_10050</name>
</gene>
<dbReference type="Gene3D" id="3.40.50.10490">
    <property type="entry name" value="Glucose-6-phosphate isomerase like protein, domain 1"/>
    <property type="match status" value="2"/>
</dbReference>
<evidence type="ECO:0000313" key="4">
    <source>
        <dbReference type="EMBL" id="OKL43931.1"/>
    </source>
</evidence>
<sequence>MTLTQADRTALGREALETPDRVRAQFAKNEGAVKDLAQRLRKSPPRFVVTCARGSSDHASMYGKTLIENYAGRAVASVGMSIASVYGRSLDLKDSLFIAVSQSGRSPDLLRLTEMAKEQGALVVGFVNDETAPLLELADVAMPLCAGPETSVAATKSYLLSCAAFLKLVAEWTEDTHLLGAVDQLPGAFDAATQLDWAPALLKLQHARNMFVLGRGLSFGAALEAALKMKETSRIHAEAFSAAEVIHGPLGLAGTGLPVLAFGQEDEAADTIRATIARITALEGDVLSAIEAPEAVKLPTVPGVNPVIDPLCQLLSFYVAVQHLALTRGIDPDNPPNLRKVTETR</sequence>
<dbReference type="CDD" id="cd05009">
    <property type="entry name" value="SIS_GlmS_GlmD_2"/>
    <property type="match status" value="1"/>
</dbReference>
<evidence type="ECO:0000313" key="5">
    <source>
        <dbReference type="Proteomes" id="UP000185783"/>
    </source>
</evidence>
<keyword evidence="5" id="KW-1185">Reference proteome</keyword>
<dbReference type="OrthoDB" id="9761808at2"/>
<dbReference type="Pfam" id="PF01380">
    <property type="entry name" value="SIS"/>
    <property type="match status" value="2"/>
</dbReference>
<feature type="domain" description="SIS" evidence="3">
    <location>
        <begin position="200"/>
        <end position="335"/>
    </location>
</feature>
<dbReference type="InterPro" id="IPR035466">
    <property type="entry name" value="GlmS/AgaS_SIS"/>
</dbReference>
<dbReference type="GO" id="GO:1901135">
    <property type="term" value="P:carbohydrate derivative metabolic process"/>
    <property type="evidence" value="ECO:0007669"/>
    <property type="project" value="InterPro"/>
</dbReference>
<evidence type="ECO:0000256" key="1">
    <source>
        <dbReference type="ARBA" id="ARBA00022576"/>
    </source>
</evidence>
<feature type="domain" description="SIS" evidence="3">
    <location>
        <begin position="36"/>
        <end position="175"/>
    </location>
</feature>
<dbReference type="InterPro" id="IPR001347">
    <property type="entry name" value="SIS_dom"/>
</dbReference>
<name>A0A1U7JH07_9HYPH</name>
<reference evidence="4 5" key="1">
    <citation type="submission" date="2016-03" db="EMBL/GenBank/DDBJ databases">
        <title>Genome sequence of Nesiotobacter sp. nov., a moderately halophilic alphaproteobacterium isolated from the Yellow Sea, China.</title>
        <authorList>
            <person name="Zhang G."/>
            <person name="Zhang R."/>
        </authorList>
    </citation>
    <scope>NUCLEOTIDE SEQUENCE [LARGE SCALE GENOMIC DNA]</scope>
    <source>
        <strain evidence="4 5">WB1-6</strain>
    </source>
</reference>
<dbReference type="AlphaFoldDB" id="A0A1U7JH07"/>
<dbReference type="RefSeq" id="WP_028481270.1">
    <property type="nucleotide sequence ID" value="NZ_LVVZ01000015.1"/>
</dbReference>
<dbReference type="CDD" id="cd05008">
    <property type="entry name" value="SIS_GlmS_GlmD_1"/>
    <property type="match status" value="1"/>
</dbReference>
<dbReference type="Proteomes" id="UP000185783">
    <property type="component" value="Unassembled WGS sequence"/>
</dbReference>
<dbReference type="SUPFAM" id="SSF53697">
    <property type="entry name" value="SIS domain"/>
    <property type="match status" value="1"/>
</dbReference>
<dbReference type="InterPro" id="IPR046348">
    <property type="entry name" value="SIS_dom_sf"/>
</dbReference>
<evidence type="ECO:0000259" key="3">
    <source>
        <dbReference type="PROSITE" id="PS51464"/>
    </source>
</evidence>
<keyword evidence="1" id="KW-0032">Aminotransferase</keyword>
<evidence type="ECO:0000256" key="2">
    <source>
        <dbReference type="ARBA" id="ARBA00022737"/>
    </source>
</evidence>
<accession>A0A1U7JH07</accession>
<dbReference type="InterPro" id="IPR035490">
    <property type="entry name" value="GlmS/FrlB_SIS"/>
</dbReference>
<dbReference type="PANTHER" id="PTHR10937:SF8">
    <property type="entry name" value="AMINOTRANSFERASE-RELATED"/>
    <property type="match status" value="1"/>
</dbReference>
<comment type="caution">
    <text evidence="4">The sequence shown here is derived from an EMBL/GenBank/DDBJ whole genome shotgun (WGS) entry which is preliminary data.</text>
</comment>
<organism evidence="4 5">
    <name type="scientific">Pseudovibrio exalbescens</name>
    <dbReference type="NCBI Taxonomy" id="197461"/>
    <lineage>
        <taxon>Bacteria</taxon>
        <taxon>Pseudomonadati</taxon>
        <taxon>Pseudomonadota</taxon>
        <taxon>Alphaproteobacteria</taxon>
        <taxon>Hyphomicrobiales</taxon>
        <taxon>Stappiaceae</taxon>
        <taxon>Pseudovibrio</taxon>
    </lineage>
</organism>
<dbReference type="PROSITE" id="PS51464">
    <property type="entry name" value="SIS"/>
    <property type="match status" value="2"/>
</dbReference>